<organism evidence="5">
    <name type="scientific">Lichtheimia ramosa</name>
    <dbReference type="NCBI Taxonomy" id="688394"/>
    <lineage>
        <taxon>Eukaryota</taxon>
        <taxon>Fungi</taxon>
        <taxon>Fungi incertae sedis</taxon>
        <taxon>Mucoromycota</taxon>
        <taxon>Mucoromycotina</taxon>
        <taxon>Mucoromycetes</taxon>
        <taxon>Mucorales</taxon>
        <taxon>Lichtheimiaceae</taxon>
        <taxon>Lichtheimia</taxon>
    </lineage>
</organism>
<evidence type="ECO:0000256" key="2">
    <source>
        <dbReference type="SAM" id="MobiDB-lite"/>
    </source>
</evidence>
<dbReference type="PANTHER" id="PTHR23322">
    <property type="entry name" value="FAS-ASSOCIATED PROTEIN"/>
    <property type="match status" value="1"/>
</dbReference>
<dbReference type="EMBL" id="LK023324">
    <property type="protein sequence ID" value="CDS07504.1"/>
    <property type="molecule type" value="Genomic_DNA"/>
</dbReference>
<dbReference type="InterPro" id="IPR036249">
    <property type="entry name" value="Thioredoxin-like_sf"/>
</dbReference>
<feature type="compositionally biased region" description="Polar residues" evidence="2">
    <location>
        <begin position="65"/>
        <end position="75"/>
    </location>
</feature>
<evidence type="ECO:0000259" key="4">
    <source>
        <dbReference type="PROSITE" id="PS50033"/>
    </source>
</evidence>
<evidence type="ECO:0000313" key="5">
    <source>
        <dbReference type="EMBL" id="CDS07504.1"/>
    </source>
</evidence>
<dbReference type="CDD" id="cd01767">
    <property type="entry name" value="UBX"/>
    <property type="match status" value="1"/>
</dbReference>
<gene>
    <name evidence="5" type="ORF">LRAMOSA01453</name>
</gene>
<feature type="domain" description="UBX" evidence="4">
    <location>
        <begin position="367"/>
        <end position="461"/>
    </location>
</feature>
<evidence type="ECO:0000256" key="1">
    <source>
        <dbReference type="ARBA" id="ARBA00023054"/>
    </source>
</evidence>
<dbReference type="InterPro" id="IPR006577">
    <property type="entry name" value="UAS"/>
</dbReference>
<dbReference type="GO" id="GO:0043130">
    <property type="term" value="F:ubiquitin binding"/>
    <property type="evidence" value="ECO:0007669"/>
    <property type="project" value="TreeGrafter"/>
</dbReference>
<evidence type="ECO:0000256" key="3">
    <source>
        <dbReference type="SAM" id="Phobius"/>
    </source>
</evidence>
<dbReference type="Pfam" id="PF14555">
    <property type="entry name" value="UBA_4"/>
    <property type="match status" value="1"/>
</dbReference>
<dbReference type="SUPFAM" id="SSF52833">
    <property type="entry name" value="Thioredoxin-like"/>
    <property type="match status" value="1"/>
</dbReference>
<keyword evidence="3" id="KW-0472">Membrane</keyword>
<dbReference type="PANTHER" id="PTHR23322:SF1">
    <property type="entry name" value="FAS-ASSOCIATED FACTOR 2"/>
    <property type="match status" value="1"/>
</dbReference>
<feature type="region of interest" description="Disordered" evidence="2">
    <location>
        <begin position="273"/>
        <end position="345"/>
    </location>
</feature>
<reference evidence="5" key="1">
    <citation type="journal article" date="2014" name="Genome Announc.">
        <title>De novo whole-genome sequence and genome annotation of Lichtheimia ramosa.</title>
        <authorList>
            <person name="Linde J."/>
            <person name="Schwartze V."/>
            <person name="Binder U."/>
            <person name="Lass-Florl C."/>
            <person name="Voigt K."/>
            <person name="Horn F."/>
        </authorList>
    </citation>
    <scope>NUCLEOTIDE SEQUENCE</scope>
    <source>
        <strain evidence="5">JMRC FSU:6197</strain>
    </source>
</reference>
<keyword evidence="1" id="KW-0175">Coiled coil</keyword>
<dbReference type="SMART" id="SM00166">
    <property type="entry name" value="UBX"/>
    <property type="match status" value="1"/>
</dbReference>
<dbReference type="Gene3D" id="3.40.30.10">
    <property type="entry name" value="Glutaredoxin"/>
    <property type="match status" value="1"/>
</dbReference>
<dbReference type="Gene3D" id="1.10.8.10">
    <property type="entry name" value="DNA helicase RuvA subunit, C-terminal domain"/>
    <property type="match status" value="1"/>
</dbReference>
<dbReference type="GO" id="GO:0005783">
    <property type="term" value="C:endoplasmic reticulum"/>
    <property type="evidence" value="ECO:0007669"/>
    <property type="project" value="TreeGrafter"/>
</dbReference>
<feature type="region of interest" description="Disordered" evidence="2">
    <location>
        <begin position="63"/>
        <end position="85"/>
    </location>
</feature>
<dbReference type="InterPro" id="IPR009060">
    <property type="entry name" value="UBA-like_sf"/>
</dbReference>
<dbReference type="SUPFAM" id="SSF46934">
    <property type="entry name" value="UBA-like"/>
    <property type="match status" value="1"/>
</dbReference>
<name>A0A077WK70_9FUNG</name>
<dbReference type="SMART" id="SM00594">
    <property type="entry name" value="UAS"/>
    <property type="match status" value="1"/>
</dbReference>
<accession>A0A077WK70</accession>
<sequence>MSSRNLDDTQSEILSQFQAITHTDDVDAAVSRLTHYDWNLERAVESVYDPSNSHDATREALEEQVASSAQQHIPSTQRPTARRRPQPRTGIFALFAWPLGIAWNMTWSILSFLLRLLSRPSTITHTQSNNRQDSRSLAQQFKRDFELKFGETHVDFFQGGYSQALERARRDLRFLFVILQSDEHDDTEDFCRNTLTSQDLIDYMGQHDILVWAGNVRETEAFQVAGTLQATTYPFMAIIALQQMGGNNGLRMTVVDRIEGTSSSATIIQRLERGNRRHSAGMNRLRMERDQRDMERRLREEQDRAYRESLKADQAKERQAQKAREEAAKAAEESQRAEQARQELEEKREQYIRHLCSTLAEEPNDTYTGQVTKINFRLADGTRVVRKFRGEDTIETIYQFVEAYPLLKSEQDPQHIEAPEGYTHKYNFTVISSYPRVAHEFSSTTQLNQVKSLWPTATLIVEADDDDDDE</sequence>
<dbReference type="Pfam" id="PF00789">
    <property type="entry name" value="UBX"/>
    <property type="match status" value="1"/>
</dbReference>
<protein>
    <recommendedName>
        <fullName evidence="4">UBX domain-containing protein</fullName>
    </recommendedName>
</protein>
<dbReference type="SUPFAM" id="SSF54236">
    <property type="entry name" value="Ubiquitin-like"/>
    <property type="match status" value="1"/>
</dbReference>
<dbReference type="InterPro" id="IPR029071">
    <property type="entry name" value="Ubiquitin-like_domsf"/>
</dbReference>
<feature type="transmembrane region" description="Helical" evidence="3">
    <location>
        <begin position="91"/>
        <end position="114"/>
    </location>
</feature>
<dbReference type="AlphaFoldDB" id="A0A077WK70"/>
<keyword evidence="3" id="KW-0812">Transmembrane</keyword>
<keyword evidence="3" id="KW-1133">Transmembrane helix</keyword>
<dbReference type="PROSITE" id="PS50033">
    <property type="entry name" value="UBX"/>
    <property type="match status" value="1"/>
</dbReference>
<proteinExistence type="predicted"/>
<dbReference type="OrthoDB" id="1026733at2759"/>
<dbReference type="Gene3D" id="3.10.20.90">
    <property type="entry name" value="Phosphatidylinositol 3-kinase Catalytic Subunit, Chain A, domain 1"/>
    <property type="match status" value="1"/>
</dbReference>
<dbReference type="InterPro" id="IPR050730">
    <property type="entry name" value="UBX_domain-protein"/>
</dbReference>
<feature type="compositionally biased region" description="Basic and acidic residues" evidence="2">
    <location>
        <begin position="285"/>
        <end position="345"/>
    </location>
</feature>
<dbReference type="GO" id="GO:0036503">
    <property type="term" value="P:ERAD pathway"/>
    <property type="evidence" value="ECO:0007669"/>
    <property type="project" value="TreeGrafter"/>
</dbReference>
<dbReference type="InterPro" id="IPR001012">
    <property type="entry name" value="UBX_dom"/>
</dbReference>